<dbReference type="PANTHER" id="PTHR47234:SF2">
    <property type="entry name" value="TONB-DEPENDENT RECEPTOR"/>
    <property type="match status" value="1"/>
</dbReference>
<evidence type="ECO:0000256" key="5">
    <source>
        <dbReference type="ARBA" id="ARBA00023077"/>
    </source>
</evidence>
<dbReference type="Gene3D" id="2.170.130.10">
    <property type="entry name" value="TonB-dependent receptor, plug domain"/>
    <property type="match status" value="1"/>
</dbReference>
<evidence type="ECO:0000256" key="2">
    <source>
        <dbReference type="ARBA" id="ARBA00022448"/>
    </source>
</evidence>
<evidence type="ECO:0000313" key="13">
    <source>
        <dbReference type="EMBL" id="GHG64485.1"/>
    </source>
</evidence>
<evidence type="ECO:0000256" key="6">
    <source>
        <dbReference type="ARBA" id="ARBA00023136"/>
    </source>
</evidence>
<keyword evidence="2 8" id="KW-0813">Transport</keyword>
<dbReference type="Pfam" id="PF00593">
    <property type="entry name" value="TonB_dep_Rec_b-barrel"/>
    <property type="match status" value="1"/>
</dbReference>
<dbReference type="Pfam" id="PF07715">
    <property type="entry name" value="Plug"/>
    <property type="match status" value="1"/>
</dbReference>
<comment type="caution">
    <text evidence="13">The sequence shown here is derived from an EMBL/GenBank/DDBJ whole genome shotgun (WGS) entry which is preliminary data.</text>
</comment>
<feature type="domain" description="TonB-dependent receptor-like beta-barrel" evidence="11">
    <location>
        <begin position="428"/>
        <end position="945"/>
    </location>
</feature>
<sequence>MFTNNKLSKAVRLAMMFGAASTLAFAGTVAAQENDDEEAKKEEKAERIQVVGSRIRTDGLDSATPVTVISASIAQEQGLNTLGELLRTSTIAAGSDQLISAYSVGFVTAGGSGAESISLRGLGANRTLVLLNGRRAGPAGARGQVSAFDMNALPISAIERVEVLKDGASSLYGSDAVAGVINIITKRDDAANITVSGSKPFDSGGETYRVNGTYGETFDRGSWRVIADYNVNTGLLRDDREYFNCNTRLLFDVTTGDLADPIDPRTGQAHCNGTGYGLFNGSGGRFQYDYTNFGFPSASSTFTAPGTNANNRPITTPDGWYYAGWNKETDGWLDGQHPFQRQSTMIPESKVASIYLQGNYDLNDKVTMFGEFLHSQRKTETIGVRQLFSQTPGGNGAFLNGGFIPVTAIPGWAGTATVLPVAISNHFGNDTTIDYTRGVAGFEGEIGEWIWNLSYQRTFNNGTYRSDIFLADAVTKSQRVLRGEACEGLTPLSQRPCYAVEWFDKDFLNGNPSQGARDFLFGEETGNTYYKQDTLDLYFTGDLFELPAGMVGTAYGLSYQTDFIKDTPGVETLRGNSHGLSGAGITTGRSSTKAVFGELKIPLLRDLPFAQNVELTTSGRWTDVNTYGSGNTYKASLNWTITDNWRIRASRGTSFRAPALFELFLDNQTGFLPQNGDPCINWVESSNELLKANCQAAGVPASYIVAVGSSMTSITGGGQGQLDAETSVSKGIGLVYTSDENRFAASVDYYDVEIRNQVVNVGGAAVLNQCYLSENFANEPFCRQITRRTGVDGDWGVATVRGGYLNTAKQTVRGVDYAFTYRDSFSFGDVRVRLEHTQQIERNYQQFALDPETRFIGRVGSPKEVGTLQTSFLRDGWRFNWSMNYFGKTSNYHIYANGNLTSYRPTTPGERNVTFLAETPTYVLHAFSANTTFMDNFDVTFGIANAFDKQPPKASPAASNVVGNVPLFASQLDYLGRRVFMTLSYDF</sequence>
<evidence type="ECO:0000256" key="4">
    <source>
        <dbReference type="ARBA" id="ARBA00022692"/>
    </source>
</evidence>
<dbReference type="RefSeq" id="WP_189431105.1">
    <property type="nucleotide sequence ID" value="NZ_BNAO01000002.1"/>
</dbReference>
<dbReference type="PROSITE" id="PS52016">
    <property type="entry name" value="TONB_DEPENDENT_REC_3"/>
    <property type="match status" value="1"/>
</dbReference>
<organism evidence="13 14">
    <name type="scientific">Alishewanella longhuensis</name>
    <dbReference type="NCBI Taxonomy" id="1091037"/>
    <lineage>
        <taxon>Bacteria</taxon>
        <taxon>Pseudomonadati</taxon>
        <taxon>Pseudomonadota</taxon>
        <taxon>Gammaproteobacteria</taxon>
        <taxon>Alteromonadales</taxon>
        <taxon>Alteromonadaceae</taxon>
        <taxon>Alishewanella</taxon>
    </lineage>
</organism>
<comment type="similarity">
    <text evidence="8 9">Belongs to the TonB-dependent receptor family.</text>
</comment>
<feature type="signal peptide" evidence="10">
    <location>
        <begin position="1"/>
        <end position="26"/>
    </location>
</feature>
<feature type="chain" id="PRO_5045276536" evidence="10">
    <location>
        <begin position="27"/>
        <end position="987"/>
    </location>
</feature>
<dbReference type="InterPro" id="IPR037066">
    <property type="entry name" value="Plug_dom_sf"/>
</dbReference>
<dbReference type="SUPFAM" id="SSF56935">
    <property type="entry name" value="Porins"/>
    <property type="match status" value="1"/>
</dbReference>
<evidence type="ECO:0000259" key="11">
    <source>
        <dbReference type="Pfam" id="PF00593"/>
    </source>
</evidence>
<evidence type="ECO:0000313" key="14">
    <source>
        <dbReference type="Proteomes" id="UP000659697"/>
    </source>
</evidence>
<keyword evidence="10" id="KW-0732">Signal</keyword>
<dbReference type="EMBL" id="BNAO01000002">
    <property type="protein sequence ID" value="GHG64485.1"/>
    <property type="molecule type" value="Genomic_DNA"/>
</dbReference>
<feature type="domain" description="TonB-dependent receptor plug" evidence="12">
    <location>
        <begin position="61"/>
        <end position="180"/>
    </location>
</feature>
<dbReference type="Gene3D" id="2.40.170.20">
    <property type="entry name" value="TonB-dependent receptor, beta-barrel domain"/>
    <property type="match status" value="1"/>
</dbReference>
<name>A0ABQ3L4H8_9ALTE</name>
<evidence type="ECO:0000256" key="9">
    <source>
        <dbReference type="RuleBase" id="RU003357"/>
    </source>
</evidence>
<keyword evidence="14" id="KW-1185">Reference proteome</keyword>
<gene>
    <name evidence="13" type="ORF">GCM10010919_11070</name>
</gene>
<evidence type="ECO:0000256" key="7">
    <source>
        <dbReference type="ARBA" id="ARBA00023237"/>
    </source>
</evidence>
<keyword evidence="13" id="KW-0675">Receptor</keyword>
<dbReference type="PANTHER" id="PTHR47234">
    <property type="match status" value="1"/>
</dbReference>
<evidence type="ECO:0000259" key="12">
    <source>
        <dbReference type="Pfam" id="PF07715"/>
    </source>
</evidence>
<dbReference type="InterPro" id="IPR012910">
    <property type="entry name" value="Plug_dom"/>
</dbReference>
<accession>A0ABQ3L4H8</accession>
<keyword evidence="4 8" id="KW-0812">Transmembrane</keyword>
<protein>
    <submittedName>
        <fullName evidence="13">TonB-dependent receptor</fullName>
    </submittedName>
</protein>
<evidence type="ECO:0000256" key="3">
    <source>
        <dbReference type="ARBA" id="ARBA00022452"/>
    </source>
</evidence>
<keyword evidence="7 8" id="KW-0998">Cell outer membrane</keyword>
<reference evidence="14" key="1">
    <citation type="journal article" date="2019" name="Int. J. Syst. Evol. Microbiol.">
        <title>The Global Catalogue of Microorganisms (GCM) 10K type strain sequencing project: providing services to taxonomists for standard genome sequencing and annotation.</title>
        <authorList>
            <consortium name="The Broad Institute Genomics Platform"/>
            <consortium name="The Broad Institute Genome Sequencing Center for Infectious Disease"/>
            <person name="Wu L."/>
            <person name="Ma J."/>
        </authorList>
    </citation>
    <scope>NUCLEOTIDE SEQUENCE [LARGE SCALE GENOMIC DNA]</scope>
    <source>
        <strain evidence="14">CGMCC 1.7003</strain>
    </source>
</reference>
<keyword evidence="6 8" id="KW-0472">Membrane</keyword>
<dbReference type="InterPro" id="IPR039426">
    <property type="entry name" value="TonB-dep_rcpt-like"/>
</dbReference>
<comment type="subcellular location">
    <subcellularLocation>
        <location evidence="1 8">Cell outer membrane</location>
        <topology evidence="1 8">Multi-pass membrane protein</topology>
    </subcellularLocation>
</comment>
<dbReference type="InterPro" id="IPR036942">
    <property type="entry name" value="Beta-barrel_TonB_sf"/>
</dbReference>
<dbReference type="InterPro" id="IPR000531">
    <property type="entry name" value="Beta-barrel_TonB"/>
</dbReference>
<evidence type="ECO:0000256" key="8">
    <source>
        <dbReference type="PROSITE-ProRule" id="PRU01360"/>
    </source>
</evidence>
<keyword evidence="3 8" id="KW-1134">Transmembrane beta strand</keyword>
<evidence type="ECO:0000256" key="10">
    <source>
        <dbReference type="SAM" id="SignalP"/>
    </source>
</evidence>
<keyword evidence="5 9" id="KW-0798">TonB box</keyword>
<proteinExistence type="inferred from homology"/>
<evidence type="ECO:0000256" key="1">
    <source>
        <dbReference type="ARBA" id="ARBA00004571"/>
    </source>
</evidence>
<dbReference type="Proteomes" id="UP000659697">
    <property type="component" value="Unassembled WGS sequence"/>
</dbReference>